<protein>
    <recommendedName>
        <fullName evidence="8">DUF4870 domain-containing protein</fullName>
    </recommendedName>
</protein>
<evidence type="ECO:0000256" key="5">
    <source>
        <dbReference type="SAM" id="Phobius"/>
    </source>
</evidence>
<sequence>MPSPLDNVVTESNTEARRPDTTLAMIVYALLLGVFITGITPVIGVVIAYVYRGNGPRWLDEHYRYHIRTFWIGLLYACISWVLAFVLIGFALMALQAVWLIVRCVIGFKALQEQRAPDKVDSWLW</sequence>
<dbReference type="OrthoDB" id="5405464at2"/>
<evidence type="ECO:0000256" key="3">
    <source>
        <dbReference type="ARBA" id="ARBA00022989"/>
    </source>
</evidence>
<dbReference type="STRING" id="404433.BTW07_16495"/>
<evidence type="ECO:0000256" key="4">
    <source>
        <dbReference type="ARBA" id="ARBA00023136"/>
    </source>
</evidence>
<name>A0A1Q8SNV4_9GAMM</name>
<feature type="transmembrane region" description="Helical" evidence="5">
    <location>
        <begin position="71"/>
        <end position="102"/>
    </location>
</feature>
<proteinExistence type="predicted"/>
<comment type="caution">
    <text evidence="6">The sequence shown here is derived from an EMBL/GenBank/DDBJ whole genome shotgun (WGS) entry which is preliminary data.</text>
</comment>
<evidence type="ECO:0000256" key="1">
    <source>
        <dbReference type="ARBA" id="ARBA00004141"/>
    </source>
</evidence>
<keyword evidence="3 5" id="KW-1133">Transmembrane helix</keyword>
<keyword evidence="2 5" id="KW-0812">Transmembrane</keyword>
<comment type="subcellular location">
    <subcellularLocation>
        <location evidence="1">Membrane</location>
        <topology evidence="1">Multi-pass membrane protein</topology>
    </subcellularLocation>
</comment>
<accession>A0A1Q8SNV4</accession>
<dbReference type="AlphaFoldDB" id="A0A1Q8SNV4"/>
<dbReference type="RefSeq" id="WP_075571266.1">
    <property type="nucleotide sequence ID" value="NZ_MSDO01000025.1"/>
</dbReference>
<keyword evidence="4 5" id="KW-0472">Membrane</keyword>
<evidence type="ECO:0000313" key="7">
    <source>
        <dbReference type="Proteomes" id="UP000186878"/>
    </source>
</evidence>
<evidence type="ECO:0008006" key="8">
    <source>
        <dbReference type="Google" id="ProtNLM"/>
    </source>
</evidence>
<evidence type="ECO:0000313" key="6">
    <source>
        <dbReference type="EMBL" id="OLO03127.1"/>
    </source>
</evidence>
<dbReference type="Pfam" id="PF09685">
    <property type="entry name" value="MamF_MmsF"/>
    <property type="match status" value="1"/>
</dbReference>
<feature type="transmembrane region" description="Helical" evidence="5">
    <location>
        <begin position="26"/>
        <end position="51"/>
    </location>
</feature>
<reference evidence="6 7" key="1">
    <citation type="submission" date="2016-12" db="EMBL/GenBank/DDBJ databases">
        <title>Draft genome sequences of strains Salinicola socius SMB35, Salinicola sp. MH3R3-1 and Chromohalobacter sp. SMB17 from the Verkhnekamsk potash mining region of Russia.</title>
        <authorList>
            <person name="Mavrodi D.V."/>
            <person name="Olsson B.E."/>
            <person name="Korsakova E.S."/>
            <person name="Pyankova A."/>
            <person name="Mavrodi O.V."/>
            <person name="Plotnikova E.G."/>
        </authorList>
    </citation>
    <scope>NUCLEOTIDE SEQUENCE [LARGE SCALE GENOMIC DNA]</scope>
    <source>
        <strain evidence="6 7">SMB35</strain>
    </source>
</reference>
<evidence type="ECO:0000256" key="2">
    <source>
        <dbReference type="ARBA" id="ARBA00022692"/>
    </source>
</evidence>
<gene>
    <name evidence="6" type="ORF">BTW07_16495</name>
</gene>
<dbReference type="Proteomes" id="UP000186878">
    <property type="component" value="Unassembled WGS sequence"/>
</dbReference>
<keyword evidence="7" id="KW-1185">Reference proteome</keyword>
<dbReference type="EMBL" id="MSDO01000025">
    <property type="protein sequence ID" value="OLO03127.1"/>
    <property type="molecule type" value="Genomic_DNA"/>
</dbReference>
<organism evidence="6 7">
    <name type="scientific">Salinicola socius</name>
    <dbReference type="NCBI Taxonomy" id="404433"/>
    <lineage>
        <taxon>Bacteria</taxon>
        <taxon>Pseudomonadati</taxon>
        <taxon>Pseudomonadota</taxon>
        <taxon>Gammaproteobacteria</taxon>
        <taxon>Oceanospirillales</taxon>
        <taxon>Halomonadaceae</taxon>
        <taxon>Salinicola</taxon>
    </lineage>
</organism>
<dbReference type="InterPro" id="IPR019109">
    <property type="entry name" value="MamF_MmsF"/>
</dbReference>